<feature type="compositionally biased region" description="Basic and acidic residues" evidence="1">
    <location>
        <begin position="117"/>
        <end position="126"/>
    </location>
</feature>
<proteinExistence type="predicted"/>
<organism evidence="2 3">
    <name type="scientific">Monosporascus cannonballus</name>
    <dbReference type="NCBI Taxonomy" id="155416"/>
    <lineage>
        <taxon>Eukaryota</taxon>
        <taxon>Fungi</taxon>
        <taxon>Dikarya</taxon>
        <taxon>Ascomycota</taxon>
        <taxon>Pezizomycotina</taxon>
        <taxon>Sordariomycetes</taxon>
        <taxon>Xylariomycetidae</taxon>
        <taxon>Xylariales</taxon>
        <taxon>Xylariales incertae sedis</taxon>
        <taxon>Monosporascus</taxon>
    </lineage>
</organism>
<sequence length="149" mass="15139">MVSTTLRVTNETLLRGVIGVDIRAGEAQRLVPGVGGGLVLGAGGELGLGGLAGLDGGVGGAADVDQLVADAVEDDGRVQRLLLALVDDGVDGLEGELAGRAAVERLLELHRRDAGAEVEAERRGLKPQEGPSDGVADRSSALSDLLRWG</sequence>
<accession>A0ABY0H5F1</accession>
<dbReference type="EMBL" id="QJNS01000139">
    <property type="protein sequence ID" value="RYO85341.1"/>
    <property type="molecule type" value="Genomic_DNA"/>
</dbReference>
<protein>
    <submittedName>
        <fullName evidence="2">Uncharacterized protein</fullName>
    </submittedName>
</protein>
<gene>
    <name evidence="2" type="ORF">DL762_005224</name>
</gene>
<reference evidence="2 3" key="1">
    <citation type="submission" date="2018-06" db="EMBL/GenBank/DDBJ databases">
        <title>Complete Genomes of Monosporascus.</title>
        <authorList>
            <person name="Robinson A.J."/>
            <person name="Natvig D.O."/>
        </authorList>
    </citation>
    <scope>NUCLEOTIDE SEQUENCE [LARGE SCALE GENOMIC DNA]</scope>
    <source>
        <strain evidence="2 3">CBS 609.92</strain>
    </source>
</reference>
<evidence type="ECO:0000256" key="1">
    <source>
        <dbReference type="SAM" id="MobiDB-lite"/>
    </source>
</evidence>
<feature type="region of interest" description="Disordered" evidence="1">
    <location>
        <begin position="117"/>
        <end position="149"/>
    </location>
</feature>
<comment type="caution">
    <text evidence="2">The sequence shown here is derived from an EMBL/GenBank/DDBJ whole genome shotgun (WGS) entry which is preliminary data.</text>
</comment>
<dbReference type="Proteomes" id="UP000294003">
    <property type="component" value="Unassembled WGS sequence"/>
</dbReference>
<name>A0ABY0H5F1_9PEZI</name>
<evidence type="ECO:0000313" key="2">
    <source>
        <dbReference type="EMBL" id="RYO85341.1"/>
    </source>
</evidence>
<keyword evidence="3" id="KW-1185">Reference proteome</keyword>
<evidence type="ECO:0000313" key="3">
    <source>
        <dbReference type="Proteomes" id="UP000294003"/>
    </source>
</evidence>